<feature type="chain" id="PRO_5014948560" evidence="7">
    <location>
        <begin position="24"/>
        <end position="126"/>
    </location>
</feature>
<protein>
    <submittedName>
        <fullName evidence="9">Cytochrome c family protein</fullName>
    </submittedName>
</protein>
<evidence type="ECO:0000256" key="5">
    <source>
        <dbReference type="ARBA" id="ARBA00023004"/>
    </source>
</evidence>
<dbReference type="InterPro" id="IPR036909">
    <property type="entry name" value="Cyt_c-like_dom_sf"/>
</dbReference>
<evidence type="ECO:0000256" key="6">
    <source>
        <dbReference type="PROSITE-ProRule" id="PRU00433"/>
    </source>
</evidence>
<keyword evidence="1" id="KW-0813">Transport</keyword>
<feature type="domain" description="Cytochrome c" evidence="8">
    <location>
        <begin position="25"/>
        <end position="125"/>
    </location>
</feature>
<dbReference type="RefSeq" id="WP_109792184.1">
    <property type="nucleotide sequence ID" value="NZ_PHIG01000012.1"/>
</dbReference>
<dbReference type="AlphaFoldDB" id="A0A2M9G5A4"/>
<organism evidence="9 10">
    <name type="scientific">Minwuia thermotolerans</name>
    <dbReference type="NCBI Taxonomy" id="2056226"/>
    <lineage>
        <taxon>Bacteria</taxon>
        <taxon>Pseudomonadati</taxon>
        <taxon>Pseudomonadota</taxon>
        <taxon>Alphaproteobacteria</taxon>
        <taxon>Minwuiales</taxon>
        <taxon>Minwuiaceae</taxon>
        <taxon>Minwuia</taxon>
    </lineage>
</organism>
<feature type="signal peptide" evidence="7">
    <location>
        <begin position="1"/>
        <end position="23"/>
    </location>
</feature>
<dbReference type="EMBL" id="PHIG01000012">
    <property type="protein sequence ID" value="PJK30893.1"/>
    <property type="molecule type" value="Genomic_DNA"/>
</dbReference>
<keyword evidence="10" id="KW-1185">Reference proteome</keyword>
<dbReference type="Gene3D" id="1.10.760.10">
    <property type="entry name" value="Cytochrome c-like domain"/>
    <property type="match status" value="1"/>
</dbReference>
<dbReference type="PANTHER" id="PTHR11961">
    <property type="entry name" value="CYTOCHROME C"/>
    <property type="match status" value="1"/>
</dbReference>
<reference evidence="9 10" key="1">
    <citation type="submission" date="2017-11" db="EMBL/GenBank/DDBJ databases">
        <title>Draft genome sequence of Rhizobiales bacterium SY3-13.</title>
        <authorList>
            <person name="Sun C."/>
        </authorList>
    </citation>
    <scope>NUCLEOTIDE SEQUENCE [LARGE SCALE GENOMIC DNA]</scope>
    <source>
        <strain evidence="9 10">SY3-13</strain>
    </source>
</reference>
<evidence type="ECO:0000313" key="9">
    <source>
        <dbReference type="EMBL" id="PJK30893.1"/>
    </source>
</evidence>
<evidence type="ECO:0000313" key="10">
    <source>
        <dbReference type="Proteomes" id="UP000229498"/>
    </source>
</evidence>
<evidence type="ECO:0000256" key="1">
    <source>
        <dbReference type="ARBA" id="ARBA00022448"/>
    </source>
</evidence>
<keyword evidence="3 6" id="KW-0479">Metal-binding</keyword>
<dbReference type="GO" id="GO:0046872">
    <property type="term" value="F:metal ion binding"/>
    <property type="evidence" value="ECO:0007669"/>
    <property type="project" value="UniProtKB-KW"/>
</dbReference>
<dbReference type="PROSITE" id="PS51007">
    <property type="entry name" value="CYTC"/>
    <property type="match status" value="1"/>
</dbReference>
<gene>
    <name evidence="9" type="ORF">CVT23_04280</name>
</gene>
<dbReference type="InterPro" id="IPR009056">
    <property type="entry name" value="Cyt_c-like_dom"/>
</dbReference>
<dbReference type="Pfam" id="PF00034">
    <property type="entry name" value="Cytochrom_C"/>
    <property type="match status" value="1"/>
</dbReference>
<dbReference type="InterPro" id="IPR002327">
    <property type="entry name" value="Cyt_c_1A/1B"/>
</dbReference>
<dbReference type="OrthoDB" id="9805828at2"/>
<comment type="caution">
    <text evidence="9">The sequence shown here is derived from an EMBL/GenBank/DDBJ whole genome shotgun (WGS) entry which is preliminary data.</text>
</comment>
<dbReference type="SUPFAM" id="SSF46626">
    <property type="entry name" value="Cytochrome c"/>
    <property type="match status" value="1"/>
</dbReference>
<sequence length="126" mass="13629">MKKKILTLPVFLLALALGGAAQADGDPASGFKVFKKCGACHKIKPGQPSQVGPNLHGLFGREAGTGDFGRYSEAMKASDVVWTEETLAAWLRDPRGFIPGNKMAFPGLKKEEDVRDLIAFLKRATR</sequence>
<dbReference type="Proteomes" id="UP000229498">
    <property type="component" value="Unassembled WGS sequence"/>
</dbReference>
<keyword evidence="5 6" id="KW-0408">Iron</keyword>
<evidence type="ECO:0000256" key="7">
    <source>
        <dbReference type="SAM" id="SignalP"/>
    </source>
</evidence>
<evidence type="ECO:0000259" key="8">
    <source>
        <dbReference type="PROSITE" id="PS51007"/>
    </source>
</evidence>
<evidence type="ECO:0000256" key="2">
    <source>
        <dbReference type="ARBA" id="ARBA00022617"/>
    </source>
</evidence>
<name>A0A2M9G5A4_9PROT</name>
<proteinExistence type="predicted"/>
<accession>A0A2M9G5A4</accession>
<evidence type="ECO:0000256" key="4">
    <source>
        <dbReference type="ARBA" id="ARBA00022982"/>
    </source>
</evidence>
<evidence type="ECO:0000256" key="3">
    <source>
        <dbReference type="ARBA" id="ARBA00022723"/>
    </source>
</evidence>
<keyword evidence="4" id="KW-0249">Electron transport</keyword>
<keyword evidence="7" id="KW-0732">Signal</keyword>
<keyword evidence="2 6" id="KW-0349">Heme</keyword>
<dbReference type="PRINTS" id="PR00604">
    <property type="entry name" value="CYTCHRMECIAB"/>
</dbReference>
<dbReference type="GO" id="GO:0009055">
    <property type="term" value="F:electron transfer activity"/>
    <property type="evidence" value="ECO:0007669"/>
    <property type="project" value="InterPro"/>
</dbReference>
<dbReference type="GO" id="GO:0020037">
    <property type="term" value="F:heme binding"/>
    <property type="evidence" value="ECO:0007669"/>
    <property type="project" value="InterPro"/>
</dbReference>